<keyword evidence="2" id="KW-1185">Reference proteome</keyword>
<dbReference type="InterPro" id="IPR005590">
    <property type="entry name" value="DUF333"/>
</dbReference>
<organism evidence="1 2">
    <name type="scientific">Gemmobacter lanyuensis</name>
    <dbReference type="NCBI Taxonomy" id="1054497"/>
    <lineage>
        <taxon>Bacteria</taxon>
        <taxon>Pseudomonadati</taxon>
        <taxon>Pseudomonadota</taxon>
        <taxon>Alphaproteobacteria</taxon>
        <taxon>Rhodobacterales</taxon>
        <taxon>Paracoccaceae</taxon>
        <taxon>Gemmobacter</taxon>
    </lineage>
</organism>
<dbReference type="AlphaFoldDB" id="A0A918MGW2"/>
<dbReference type="Pfam" id="PF03891">
    <property type="entry name" value="DUF333"/>
    <property type="match status" value="1"/>
</dbReference>
<evidence type="ECO:0000313" key="1">
    <source>
        <dbReference type="EMBL" id="GGW21668.1"/>
    </source>
</evidence>
<accession>A0A918MGW2</accession>
<protein>
    <recommendedName>
        <fullName evidence="3">DUF333 domain-containing protein</fullName>
    </recommendedName>
</protein>
<gene>
    <name evidence="1" type="ORF">GCM10011452_03270</name>
</gene>
<reference evidence="1" key="2">
    <citation type="submission" date="2020-09" db="EMBL/GenBank/DDBJ databases">
        <authorList>
            <person name="Sun Q."/>
            <person name="Kim S."/>
        </authorList>
    </citation>
    <scope>NUCLEOTIDE SEQUENCE</scope>
    <source>
        <strain evidence="1">KCTC 23714</strain>
    </source>
</reference>
<proteinExistence type="predicted"/>
<evidence type="ECO:0008006" key="3">
    <source>
        <dbReference type="Google" id="ProtNLM"/>
    </source>
</evidence>
<name>A0A918MGW2_9RHOB</name>
<dbReference type="Proteomes" id="UP000628984">
    <property type="component" value="Unassembled WGS sequence"/>
</dbReference>
<sequence>MLATAPAMAEKSRHVLALPVDPAMHQALYTLLLLCILTTLSACGGGTRAAAPEMGSRWQQSGSAAARYCAEAGGRLEIRQEPAGDAGYCHLPDGSVLEEWQLHRGRNAL</sequence>
<evidence type="ECO:0000313" key="2">
    <source>
        <dbReference type="Proteomes" id="UP000628984"/>
    </source>
</evidence>
<reference evidence="1" key="1">
    <citation type="journal article" date="2014" name="Int. J. Syst. Evol. Microbiol.">
        <title>Complete genome sequence of Corynebacterium casei LMG S-19264T (=DSM 44701T), isolated from a smear-ripened cheese.</title>
        <authorList>
            <consortium name="US DOE Joint Genome Institute (JGI-PGF)"/>
            <person name="Walter F."/>
            <person name="Albersmeier A."/>
            <person name="Kalinowski J."/>
            <person name="Ruckert C."/>
        </authorList>
    </citation>
    <scope>NUCLEOTIDE SEQUENCE</scope>
    <source>
        <strain evidence="1">KCTC 23714</strain>
    </source>
</reference>
<dbReference type="EMBL" id="BMYQ01000001">
    <property type="protein sequence ID" value="GGW21668.1"/>
    <property type="molecule type" value="Genomic_DNA"/>
</dbReference>
<comment type="caution">
    <text evidence="1">The sequence shown here is derived from an EMBL/GenBank/DDBJ whole genome shotgun (WGS) entry which is preliminary data.</text>
</comment>